<dbReference type="InterPro" id="IPR036397">
    <property type="entry name" value="RNaseH_sf"/>
</dbReference>
<feature type="domain" description="Integrase catalytic" evidence="3">
    <location>
        <begin position="128"/>
        <end position="326"/>
    </location>
</feature>
<dbReference type="InterPro" id="IPR012337">
    <property type="entry name" value="RNaseH-like_sf"/>
</dbReference>
<gene>
    <name evidence="4" type="primary">istA</name>
    <name evidence="4" type="ORF">KKP3000_004546</name>
</gene>
<evidence type="ECO:0000313" key="4">
    <source>
        <dbReference type="EMBL" id="MFB5191049.1"/>
    </source>
</evidence>
<dbReference type="InterPro" id="IPR054353">
    <property type="entry name" value="IstA-like_C"/>
</dbReference>
<dbReference type="Gene3D" id="3.30.420.10">
    <property type="entry name" value="Ribonuclease H-like superfamily/Ribonuclease H"/>
    <property type="match status" value="1"/>
</dbReference>
<dbReference type="PROSITE" id="PS50994">
    <property type="entry name" value="INTEGRASE"/>
    <property type="match status" value="1"/>
</dbReference>
<reference evidence="4 5" key="1">
    <citation type="journal article" date="2024" name="Int. J. Mol. Sci.">
        <title>Exploration of Alicyclobacillus spp. Genome in Search of Antibiotic Resistance.</title>
        <authorList>
            <person name="Bucka-Kolendo J."/>
            <person name="Kiousi D.E."/>
            <person name="Dekowska A."/>
            <person name="Mikolajczuk-Szczyrba A."/>
            <person name="Karadedos D.M."/>
            <person name="Michael P."/>
            <person name="Galanis A."/>
            <person name="Sokolowska B."/>
        </authorList>
    </citation>
    <scope>NUCLEOTIDE SEQUENCE [LARGE SCALE GENOMIC DNA]</scope>
    <source>
        <strain evidence="4 5">KKP 3000</strain>
    </source>
</reference>
<comment type="similarity">
    <text evidence="1">Belongs to the transposase IS21/IS408/IS1162 family.</text>
</comment>
<feature type="domain" description="HTH IS408-type" evidence="2">
    <location>
        <begin position="4"/>
        <end position="84"/>
    </location>
</feature>
<dbReference type="NCBIfam" id="NF033546">
    <property type="entry name" value="transpos_IS21"/>
    <property type="match status" value="1"/>
</dbReference>
<dbReference type="PANTHER" id="PTHR35004">
    <property type="entry name" value="TRANSPOSASE RV3428C-RELATED"/>
    <property type="match status" value="1"/>
</dbReference>
<accession>A0ABV5AFM0</accession>
<evidence type="ECO:0000313" key="5">
    <source>
        <dbReference type="Proteomes" id="UP001579974"/>
    </source>
</evidence>
<keyword evidence="5" id="KW-1185">Reference proteome</keyword>
<protein>
    <submittedName>
        <fullName evidence="4">IS21 family transposase</fullName>
    </submittedName>
</protein>
<dbReference type="Pfam" id="PF22483">
    <property type="entry name" value="Mu-transpos_C_2"/>
    <property type="match status" value="1"/>
</dbReference>
<dbReference type="EMBL" id="JBDXSU010000008">
    <property type="protein sequence ID" value="MFB5191049.1"/>
    <property type="molecule type" value="Genomic_DNA"/>
</dbReference>
<dbReference type="InterPro" id="IPR017895">
    <property type="entry name" value="HTH_IS408/IS1162_type"/>
</dbReference>
<dbReference type="SUPFAM" id="SSF53098">
    <property type="entry name" value="Ribonuclease H-like"/>
    <property type="match status" value="1"/>
</dbReference>
<sequence length="512" mass="58673">MHKIHEVLRLYHQSQMSERAIASSLMLSRATIGKIIRRADEAGITWPLPDDMTESQLERALFPRPQGRPKNCFEPNWNEIHMEMRKKGVTLQLLWMEYKEQHPDGYQHTQFCERYRLWKKSLQVTMRHEHRAGEKMFVDYAGPTARVIDPETGEIQEAQIFVATLGASSYTYVEAQWSQNLESFIQGHVHAFEFFGGVPKLLVPDNLKSGVNKSDRYEPTLNRTYFEMASYYGCAVLPARPRKPRDKAKVEAAVLLAERWILAVLRKRTFFSLDELNVAIRELVIRLNEKPFQKLEGSRKSLFEAVDKPALQPLRETPYEFATWRTARVNIDYHVAVQGTYYSVPYPLVGQEVGVRCTQRVIEIFHKGNRVASHVRGTAKGQFVTDSAHRPRSHQAHAEWTPSRLINWGNSIGPNTGILVSRILDSKRHPEQGYRSCLGLLSLSKQYSGQRLERAAEKALLANTISLASVKTMLKKGMEQLTLPLHIDNPTPMHSNVRGAAYYQSSKQNIVH</sequence>
<dbReference type="RefSeq" id="WP_275474536.1">
    <property type="nucleotide sequence ID" value="NZ_CP162940.1"/>
</dbReference>
<dbReference type="Proteomes" id="UP001579974">
    <property type="component" value="Unassembled WGS sequence"/>
</dbReference>
<evidence type="ECO:0000259" key="2">
    <source>
        <dbReference type="PROSITE" id="PS50532"/>
    </source>
</evidence>
<dbReference type="InterPro" id="IPR001584">
    <property type="entry name" value="Integrase_cat-core"/>
</dbReference>
<dbReference type="PROSITE" id="PS50532">
    <property type="entry name" value="HTH_IS408"/>
    <property type="match status" value="1"/>
</dbReference>
<dbReference type="PANTHER" id="PTHR35004:SF8">
    <property type="entry name" value="TRANSPOSASE RV3428C-RELATED"/>
    <property type="match status" value="1"/>
</dbReference>
<dbReference type="Gene3D" id="1.10.10.60">
    <property type="entry name" value="Homeodomain-like"/>
    <property type="match status" value="1"/>
</dbReference>
<proteinExistence type="inferred from homology"/>
<organism evidence="4 5">
    <name type="scientific">Alicyclobacillus fastidiosus</name>
    <dbReference type="NCBI Taxonomy" id="392011"/>
    <lineage>
        <taxon>Bacteria</taxon>
        <taxon>Bacillati</taxon>
        <taxon>Bacillota</taxon>
        <taxon>Bacilli</taxon>
        <taxon>Bacillales</taxon>
        <taxon>Alicyclobacillaceae</taxon>
        <taxon>Alicyclobacillus</taxon>
    </lineage>
</organism>
<comment type="caution">
    <text evidence="4">The sequence shown here is derived from an EMBL/GenBank/DDBJ whole genome shotgun (WGS) entry which is preliminary data.</text>
</comment>
<name>A0ABV5AFM0_9BACL</name>
<evidence type="ECO:0000256" key="1">
    <source>
        <dbReference type="ARBA" id="ARBA00009277"/>
    </source>
</evidence>
<evidence type="ECO:0000259" key="3">
    <source>
        <dbReference type="PROSITE" id="PS50994"/>
    </source>
</evidence>